<dbReference type="EMBL" id="FQZX01000001">
    <property type="protein sequence ID" value="SHJ41786.1"/>
    <property type="molecule type" value="Genomic_DNA"/>
</dbReference>
<protein>
    <recommendedName>
        <fullName evidence="3">Glycosyltransferase</fullName>
    </recommendedName>
</protein>
<dbReference type="InterPro" id="IPR018641">
    <property type="entry name" value="Trfase_1_rSAM/seldom-assoc"/>
</dbReference>
<proteinExistence type="predicted"/>
<organism evidence="1 2">
    <name type="scientific">Maribacter aquivivus</name>
    <dbReference type="NCBI Taxonomy" id="228958"/>
    <lineage>
        <taxon>Bacteria</taxon>
        <taxon>Pseudomonadati</taxon>
        <taxon>Bacteroidota</taxon>
        <taxon>Flavobacteriia</taxon>
        <taxon>Flavobacteriales</taxon>
        <taxon>Flavobacteriaceae</taxon>
        <taxon>Maribacter</taxon>
    </lineage>
</organism>
<dbReference type="PANTHER" id="PTHR36529:SF1">
    <property type="entry name" value="GLYCOSYLTRANSFERASE"/>
    <property type="match status" value="1"/>
</dbReference>
<sequence length="225" mass="25826">MAILQNNKAERDEKVIDFTLANSNNLLLIFTRNPEIGKGKRRLAATVGDQAAFDIYKFLLDHTVAITKNLYAEKEVYYSEEIWENDIWDNQKFGKKIQVGEDLGVRMANAFQEGFQNEYQKIIIIGSDMLDLSQEDLENAFKSLEKNDFVVGPAEDGGYYLLGMKQFMPALFKNKAWGTETVLKDTLADLENKTTALLETKNDVDYYEDIKDIDAFKPFLKHIKL</sequence>
<keyword evidence="2" id="KW-1185">Reference proteome</keyword>
<dbReference type="SUPFAM" id="SSF53448">
    <property type="entry name" value="Nucleotide-diphospho-sugar transferases"/>
    <property type="match status" value="1"/>
</dbReference>
<dbReference type="STRING" id="228958.SAMN04488007_0271"/>
<name>A0A1M6J504_9FLAO</name>
<evidence type="ECO:0008006" key="3">
    <source>
        <dbReference type="Google" id="ProtNLM"/>
    </source>
</evidence>
<dbReference type="OrthoDB" id="9798250at2"/>
<gene>
    <name evidence="1" type="ORF">SAMN04488007_0271</name>
</gene>
<dbReference type="Gene3D" id="3.90.550.10">
    <property type="entry name" value="Spore Coat Polysaccharide Biosynthesis Protein SpsA, Chain A"/>
    <property type="match status" value="1"/>
</dbReference>
<dbReference type="Pfam" id="PF09837">
    <property type="entry name" value="DUF2064"/>
    <property type="match status" value="1"/>
</dbReference>
<evidence type="ECO:0000313" key="2">
    <source>
        <dbReference type="Proteomes" id="UP000184314"/>
    </source>
</evidence>
<dbReference type="PANTHER" id="PTHR36529">
    <property type="entry name" value="SLL1095 PROTEIN"/>
    <property type="match status" value="1"/>
</dbReference>
<dbReference type="NCBIfam" id="TIGR04282">
    <property type="entry name" value="glyco_like_cofC"/>
    <property type="match status" value="1"/>
</dbReference>
<dbReference type="AlphaFoldDB" id="A0A1M6J504"/>
<dbReference type="InterPro" id="IPR029044">
    <property type="entry name" value="Nucleotide-diphossugar_trans"/>
</dbReference>
<evidence type="ECO:0000313" key="1">
    <source>
        <dbReference type="EMBL" id="SHJ41786.1"/>
    </source>
</evidence>
<reference evidence="2" key="1">
    <citation type="submission" date="2016-11" db="EMBL/GenBank/DDBJ databases">
        <authorList>
            <person name="Varghese N."/>
            <person name="Submissions S."/>
        </authorList>
    </citation>
    <scope>NUCLEOTIDE SEQUENCE [LARGE SCALE GENOMIC DNA]</scope>
    <source>
        <strain evidence="2">DSM 16478</strain>
    </source>
</reference>
<dbReference type="Proteomes" id="UP000184314">
    <property type="component" value="Unassembled WGS sequence"/>
</dbReference>
<accession>A0A1M6J504</accession>